<dbReference type="PANTHER" id="PTHR24421">
    <property type="entry name" value="NITRATE/NITRITE SENSOR PROTEIN NARX-RELATED"/>
    <property type="match status" value="1"/>
</dbReference>
<keyword evidence="3" id="KW-0597">Phosphoprotein</keyword>
<dbReference type="GO" id="GO:0046983">
    <property type="term" value="F:protein dimerization activity"/>
    <property type="evidence" value="ECO:0007669"/>
    <property type="project" value="InterPro"/>
</dbReference>
<evidence type="ECO:0000256" key="5">
    <source>
        <dbReference type="ARBA" id="ARBA00022741"/>
    </source>
</evidence>
<keyword evidence="9" id="KW-0472">Membrane</keyword>
<dbReference type="InterPro" id="IPR011712">
    <property type="entry name" value="Sig_transdc_His_kin_sub3_dim/P"/>
</dbReference>
<comment type="catalytic activity">
    <reaction evidence="1">
        <text>ATP + protein L-histidine = ADP + protein N-phospho-L-histidine.</text>
        <dbReference type="EC" id="2.7.13.3"/>
    </reaction>
</comment>
<dbReference type="GO" id="GO:0016020">
    <property type="term" value="C:membrane"/>
    <property type="evidence" value="ECO:0007669"/>
    <property type="project" value="InterPro"/>
</dbReference>
<evidence type="ECO:0000256" key="7">
    <source>
        <dbReference type="ARBA" id="ARBA00022840"/>
    </source>
</evidence>
<keyword evidence="9" id="KW-1133">Transmembrane helix</keyword>
<feature type="transmembrane region" description="Helical" evidence="9">
    <location>
        <begin position="129"/>
        <end position="150"/>
    </location>
</feature>
<feature type="transmembrane region" description="Helical" evidence="9">
    <location>
        <begin position="12"/>
        <end position="30"/>
    </location>
</feature>
<feature type="domain" description="Signal transduction histidine kinase subgroup 3 dimerisation and phosphoacceptor" evidence="10">
    <location>
        <begin position="182"/>
        <end position="247"/>
    </location>
</feature>
<dbReference type="EMBL" id="BOOR01000048">
    <property type="protein sequence ID" value="GII57231.1"/>
    <property type="molecule type" value="Genomic_DNA"/>
</dbReference>
<accession>A0A8J3XYH8</accession>
<keyword evidence="4" id="KW-0808">Transferase</keyword>
<evidence type="ECO:0000313" key="11">
    <source>
        <dbReference type="EMBL" id="GII57231.1"/>
    </source>
</evidence>
<dbReference type="Gene3D" id="1.20.5.1930">
    <property type="match status" value="1"/>
</dbReference>
<feature type="transmembrane region" description="Helical" evidence="9">
    <location>
        <begin position="60"/>
        <end position="85"/>
    </location>
</feature>
<dbReference type="EC" id="2.7.13.3" evidence="2"/>
<dbReference type="Gene3D" id="3.30.565.10">
    <property type="entry name" value="Histidine kinase-like ATPase, C-terminal domain"/>
    <property type="match status" value="1"/>
</dbReference>
<dbReference type="SUPFAM" id="SSF55874">
    <property type="entry name" value="ATPase domain of HSP90 chaperone/DNA topoisomerase II/histidine kinase"/>
    <property type="match status" value="1"/>
</dbReference>
<feature type="transmembrane region" description="Helical" evidence="9">
    <location>
        <begin position="100"/>
        <end position="122"/>
    </location>
</feature>
<dbReference type="AlphaFoldDB" id="A0A8J3XYH8"/>
<evidence type="ECO:0000256" key="9">
    <source>
        <dbReference type="SAM" id="Phobius"/>
    </source>
</evidence>
<gene>
    <name evidence="11" type="ORF">Pth03_56200</name>
</gene>
<dbReference type="InterPro" id="IPR036890">
    <property type="entry name" value="HATPase_C_sf"/>
</dbReference>
<dbReference type="Pfam" id="PF07730">
    <property type="entry name" value="HisKA_3"/>
    <property type="match status" value="1"/>
</dbReference>
<keyword evidence="5" id="KW-0547">Nucleotide-binding</keyword>
<dbReference type="PANTHER" id="PTHR24421:SF10">
    <property type="entry name" value="NITRATE_NITRITE SENSOR PROTEIN NARQ"/>
    <property type="match status" value="1"/>
</dbReference>
<keyword evidence="12" id="KW-1185">Reference proteome</keyword>
<dbReference type="GO" id="GO:0000155">
    <property type="term" value="F:phosphorelay sensor kinase activity"/>
    <property type="evidence" value="ECO:0007669"/>
    <property type="project" value="InterPro"/>
</dbReference>
<protein>
    <recommendedName>
        <fullName evidence="2">histidine kinase</fullName>
        <ecNumber evidence="2">2.7.13.3</ecNumber>
    </recommendedName>
</protein>
<keyword evidence="8" id="KW-0902">Two-component regulatory system</keyword>
<evidence type="ECO:0000256" key="2">
    <source>
        <dbReference type="ARBA" id="ARBA00012438"/>
    </source>
</evidence>
<keyword evidence="6 11" id="KW-0418">Kinase</keyword>
<evidence type="ECO:0000259" key="10">
    <source>
        <dbReference type="Pfam" id="PF07730"/>
    </source>
</evidence>
<keyword evidence="7" id="KW-0067">ATP-binding</keyword>
<evidence type="ECO:0000256" key="4">
    <source>
        <dbReference type="ARBA" id="ARBA00022679"/>
    </source>
</evidence>
<dbReference type="Proteomes" id="UP000605992">
    <property type="component" value="Unassembled WGS sequence"/>
</dbReference>
<proteinExistence type="predicted"/>
<evidence type="ECO:0000256" key="3">
    <source>
        <dbReference type="ARBA" id="ARBA00022553"/>
    </source>
</evidence>
<organism evidence="11 12">
    <name type="scientific">Planotetraspora thailandica</name>
    <dbReference type="NCBI Taxonomy" id="487172"/>
    <lineage>
        <taxon>Bacteria</taxon>
        <taxon>Bacillati</taxon>
        <taxon>Actinomycetota</taxon>
        <taxon>Actinomycetes</taxon>
        <taxon>Streptosporangiales</taxon>
        <taxon>Streptosporangiaceae</taxon>
        <taxon>Planotetraspora</taxon>
    </lineage>
</organism>
<comment type="caution">
    <text evidence="11">The sequence shown here is derived from an EMBL/GenBank/DDBJ whole genome shotgun (WGS) entry which is preliminary data.</text>
</comment>
<dbReference type="InterPro" id="IPR050482">
    <property type="entry name" value="Sensor_HK_TwoCompSys"/>
</dbReference>
<evidence type="ECO:0000256" key="6">
    <source>
        <dbReference type="ARBA" id="ARBA00022777"/>
    </source>
</evidence>
<evidence type="ECO:0000313" key="12">
    <source>
        <dbReference type="Proteomes" id="UP000605992"/>
    </source>
</evidence>
<evidence type="ECO:0000256" key="8">
    <source>
        <dbReference type="ARBA" id="ARBA00023012"/>
    </source>
</evidence>
<name>A0A8J3XYH8_9ACTN</name>
<dbReference type="CDD" id="cd16917">
    <property type="entry name" value="HATPase_UhpB-NarQ-NarX-like"/>
    <property type="match status" value="1"/>
</dbReference>
<sequence>MTGMNPLRQDALVAAVVFAGGVALLASGAYVHRGQAVPPMVIPLAVTCLGVVLRRRRPVAALALGVAAVIGDLILGPSLGTVLIFTDNLYAATLYGPRRLATWLLGITAVLAVVVGAVAGLAAGNWGALAIGGVQAGLVLTTPTLTALIIRQHRDQVIAERARARQLARLAELDRQAAVTAERTRMARELHDIIANHFSAVAIQSAAVIARQDLNAESVRKVLESIRANSVRGMAEMRTMIGLLRAEADDEPETVSHRLKDAPELVARSRRAGMDVRLSVDGTPRDLAPSIEVAGYRILQESLTNALKHGTGRVDVTVEYASGEVVLTIENPWGSGSSGLPGSGTGLVGMAERAAVVGGTFTAGPVKTALGEGEQLWRIVATLAAESQPFEAKLISAEDGR</sequence>
<evidence type="ECO:0000256" key="1">
    <source>
        <dbReference type="ARBA" id="ARBA00000085"/>
    </source>
</evidence>
<reference evidence="11" key="1">
    <citation type="submission" date="2021-01" db="EMBL/GenBank/DDBJ databases">
        <title>Whole genome shotgun sequence of Planotetraspora thailandica NBRC 104271.</title>
        <authorList>
            <person name="Komaki H."/>
            <person name="Tamura T."/>
        </authorList>
    </citation>
    <scope>NUCLEOTIDE SEQUENCE</scope>
    <source>
        <strain evidence="11">NBRC 104271</strain>
    </source>
</reference>
<keyword evidence="9" id="KW-0812">Transmembrane</keyword>
<feature type="transmembrane region" description="Helical" evidence="9">
    <location>
        <begin position="36"/>
        <end position="53"/>
    </location>
</feature>
<dbReference type="GO" id="GO:0005524">
    <property type="term" value="F:ATP binding"/>
    <property type="evidence" value="ECO:0007669"/>
    <property type="project" value="UniProtKB-KW"/>
</dbReference>